<reference evidence="1 2" key="1">
    <citation type="journal article" date="2013" name="Nature">
        <title>Insights into bilaterian evolution from three spiralian genomes.</title>
        <authorList>
            <person name="Simakov O."/>
            <person name="Marletaz F."/>
            <person name="Cho S.J."/>
            <person name="Edsinger-Gonzales E."/>
            <person name="Havlak P."/>
            <person name="Hellsten U."/>
            <person name="Kuo D.H."/>
            <person name="Larsson T."/>
            <person name="Lv J."/>
            <person name="Arendt D."/>
            <person name="Savage R."/>
            <person name="Osoegawa K."/>
            <person name="de Jong P."/>
            <person name="Grimwood J."/>
            <person name="Chapman J.A."/>
            <person name="Shapiro H."/>
            <person name="Aerts A."/>
            <person name="Otillar R.P."/>
            <person name="Terry A.Y."/>
            <person name="Boore J.L."/>
            <person name="Grigoriev I.V."/>
            <person name="Lindberg D.R."/>
            <person name="Seaver E.C."/>
            <person name="Weisblat D.A."/>
            <person name="Putnam N.H."/>
            <person name="Rokhsar D.S."/>
        </authorList>
    </citation>
    <scope>NUCLEOTIDE SEQUENCE [LARGE SCALE GENOMIC DNA]</scope>
</reference>
<dbReference type="RefSeq" id="XP_009043944.1">
    <property type="nucleotide sequence ID" value="XM_009045696.1"/>
</dbReference>
<dbReference type="HOGENOM" id="CLU_1397785_0_0_1"/>
<protein>
    <submittedName>
        <fullName evidence="1">Uncharacterized protein</fullName>
    </submittedName>
</protein>
<organism evidence="1 2">
    <name type="scientific">Lottia gigantea</name>
    <name type="common">Giant owl limpet</name>
    <dbReference type="NCBI Taxonomy" id="225164"/>
    <lineage>
        <taxon>Eukaryota</taxon>
        <taxon>Metazoa</taxon>
        <taxon>Spiralia</taxon>
        <taxon>Lophotrochozoa</taxon>
        <taxon>Mollusca</taxon>
        <taxon>Gastropoda</taxon>
        <taxon>Patellogastropoda</taxon>
        <taxon>Lottioidea</taxon>
        <taxon>Lottiidae</taxon>
        <taxon>Lottia</taxon>
    </lineage>
</organism>
<dbReference type="GeneID" id="20235635"/>
<gene>
    <name evidence="1" type="ORF">LOTGIDRAFT_152249</name>
</gene>
<dbReference type="EMBL" id="KB199650">
    <property type="protein sequence ID" value="ESP05399.1"/>
    <property type="molecule type" value="Genomic_DNA"/>
</dbReference>
<dbReference type="CTD" id="20235635"/>
<evidence type="ECO:0000313" key="2">
    <source>
        <dbReference type="Proteomes" id="UP000030746"/>
    </source>
</evidence>
<evidence type="ECO:0000313" key="1">
    <source>
        <dbReference type="EMBL" id="ESP05399.1"/>
    </source>
</evidence>
<name>V4AMJ7_LOTGI</name>
<sequence>MAICIANAYVMKSMTNFDFDPAEMAKFVDDYARDNPEAFAEFSKEMEYNMKNCENREEEICKLPKEDTVWLIVEQPTMLLVQDQCTVLKDCQTRDWKRTDEFKEHGHKKWCKLIKSYIAKTDELSTFPFTFTKDNILFSKVIKDVCDKFSSFKGQIEIDGERSEAGKHKQYMKLIGFNLVEELNKILMSRRDIEG</sequence>
<dbReference type="AlphaFoldDB" id="V4AMJ7"/>
<accession>V4AMJ7</accession>
<proteinExistence type="predicted"/>
<dbReference type="KEGG" id="lgi:LOTGIDRAFT_152249"/>
<dbReference type="Proteomes" id="UP000030746">
    <property type="component" value="Unassembled WGS sequence"/>
</dbReference>
<keyword evidence="2" id="KW-1185">Reference proteome</keyword>